<dbReference type="Proteomes" id="UP001196413">
    <property type="component" value="Unassembled WGS sequence"/>
</dbReference>
<gene>
    <name evidence="1" type="ORF">KIN20_005189</name>
</gene>
<reference evidence="1" key="1">
    <citation type="submission" date="2021-06" db="EMBL/GenBank/DDBJ databases">
        <title>Parelaphostrongylus tenuis whole genome reference sequence.</title>
        <authorList>
            <person name="Garwood T.J."/>
            <person name="Larsen P.A."/>
            <person name="Fountain-Jones N.M."/>
            <person name="Garbe J.R."/>
            <person name="Macchietto M.G."/>
            <person name="Kania S.A."/>
            <person name="Gerhold R.W."/>
            <person name="Richards J.E."/>
            <person name="Wolf T.M."/>
        </authorList>
    </citation>
    <scope>NUCLEOTIDE SEQUENCE</scope>
    <source>
        <strain evidence="1">MNPRO001-30</strain>
        <tissue evidence="1">Meninges</tissue>
    </source>
</reference>
<organism evidence="1 2">
    <name type="scientific">Parelaphostrongylus tenuis</name>
    <name type="common">Meningeal worm</name>
    <dbReference type="NCBI Taxonomy" id="148309"/>
    <lineage>
        <taxon>Eukaryota</taxon>
        <taxon>Metazoa</taxon>
        <taxon>Ecdysozoa</taxon>
        <taxon>Nematoda</taxon>
        <taxon>Chromadorea</taxon>
        <taxon>Rhabditida</taxon>
        <taxon>Rhabditina</taxon>
        <taxon>Rhabditomorpha</taxon>
        <taxon>Strongyloidea</taxon>
        <taxon>Metastrongylidae</taxon>
        <taxon>Parelaphostrongylus</taxon>
    </lineage>
</organism>
<protein>
    <submittedName>
        <fullName evidence="1">Uncharacterized protein</fullName>
    </submittedName>
</protein>
<proteinExistence type="predicted"/>
<dbReference type="AlphaFoldDB" id="A0AAD5MII1"/>
<comment type="caution">
    <text evidence="1">The sequence shown here is derived from an EMBL/GenBank/DDBJ whole genome shotgun (WGS) entry which is preliminary data.</text>
</comment>
<accession>A0AAD5MII1</accession>
<dbReference type="EMBL" id="JAHQIW010000695">
    <property type="protein sequence ID" value="KAJ1349597.1"/>
    <property type="molecule type" value="Genomic_DNA"/>
</dbReference>
<name>A0AAD5MII1_PARTN</name>
<keyword evidence="2" id="KW-1185">Reference proteome</keyword>
<evidence type="ECO:0000313" key="2">
    <source>
        <dbReference type="Proteomes" id="UP001196413"/>
    </source>
</evidence>
<sequence>MAAANIPWHITVHHRIKLESRTIRVMDSAKSKFLKLTSKQQIMEFLTTDYQNFWHFLTKSVE</sequence>
<evidence type="ECO:0000313" key="1">
    <source>
        <dbReference type="EMBL" id="KAJ1349597.1"/>
    </source>
</evidence>